<comment type="catalytic activity">
    <reaction evidence="11">
        <text>L-threonine + hydrogencarbonate + ATP = L-threonylcarbamoyladenylate + diphosphate + H2O</text>
        <dbReference type="Rhea" id="RHEA:36407"/>
        <dbReference type="ChEBI" id="CHEBI:15377"/>
        <dbReference type="ChEBI" id="CHEBI:17544"/>
        <dbReference type="ChEBI" id="CHEBI:30616"/>
        <dbReference type="ChEBI" id="CHEBI:33019"/>
        <dbReference type="ChEBI" id="CHEBI:57926"/>
        <dbReference type="ChEBI" id="CHEBI:73682"/>
        <dbReference type="EC" id="2.7.7.87"/>
    </reaction>
</comment>
<evidence type="ECO:0000256" key="4">
    <source>
        <dbReference type="ARBA" id="ARBA00022490"/>
    </source>
</evidence>
<evidence type="ECO:0000256" key="6">
    <source>
        <dbReference type="ARBA" id="ARBA00022694"/>
    </source>
</evidence>
<dbReference type="GO" id="GO:0005737">
    <property type="term" value="C:cytoplasm"/>
    <property type="evidence" value="ECO:0007669"/>
    <property type="project" value="UniProtKB-SubCell"/>
</dbReference>
<evidence type="ECO:0000313" key="13">
    <source>
        <dbReference type="EMBL" id="GAF85298.1"/>
    </source>
</evidence>
<sequence>MQMWPGPVTFILPKKSLLPNELTGGRNSVAVRMPNHPLLLELIKSVGGALIGTSANISGKVPLTKTEDLVKLFNNQVQVIFTQTTPLQGIPSAVVDLTGKTPVVIRGGSKDLSSLEGYKLE</sequence>
<dbReference type="PROSITE" id="PS51163">
    <property type="entry name" value="YRDC"/>
    <property type="match status" value="1"/>
</dbReference>
<dbReference type="GO" id="GO:0003725">
    <property type="term" value="F:double-stranded RNA binding"/>
    <property type="evidence" value="ECO:0007669"/>
    <property type="project" value="InterPro"/>
</dbReference>
<keyword evidence="4" id="KW-0963">Cytoplasm</keyword>
<evidence type="ECO:0000256" key="3">
    <source>
        <dbReference type="ARBA" id="ARBA00012584"/>
    </source>
</evidence>
<evidence type="ECO:0000259" key="12">
    <source>
        <dbReference type="PROSITE" id="PS51163"/>
    </source>
</evidence>
<name>X0SVS4_9ZZZZ</name>
<dbReference type="GO" id="GO:0006450">
    <property type="term" value="P:regulation of translational fidelity"/>
    <property type="evidence" value="ECO:0007669"/>
    <property type="project" value="TreeGrafter"/>
</dbReference>
<comment type="caution">
    <text evidence="13">The sequence shown here is derived from an EMBL/GenBank/DDBJ whole genome shotgun (WGS) entry which is preliminary data.</text>
</comment>
<dbReference type="EMBL" id="BARS01002448">
    <property type="protein sequence ID" value="GAF85298.1"/>
    <property type="molecule type" value="Genomic_DNA"/>
</dbReference>
<evidence type="ECO:0000256" key="9">
    <source>
        <dbReference type="ARBA" id="ARBA00022840"/>
    </source>
</evidence>
<evidence type="ECO:0000256" key="7">
    <source>
        <dbReference type="ARBA" id="ARBA00022695"/>
    </source>
</evidence>
<dbReference type="GO" id="GO:0000049">
    <property type="term" value="F:tRNA binding"/>
    <property type="evidence" value="ECO:0007669"/>
    <property type="project" value="TreeGrafter"/>
</dbReference>
<keyword evidence="5" id="KW-0808">Transferase</keyword>
<comment type="similarity">
    <text evidence="2">Belongs to the SUA5 family.</text>
</comment>
<dbReference type="Pfam" id="PF01300">
    <property type="entry name" value="Sua5_yciO_yrdC"/>
    <property type="match status" value="1"/>
</dbReference>
<protein>
    <recommendedName>
        <fullName evidence="10">L-threonylcarbamoyladenylate synthase</fullName>
        <ecNumber evidence="3">2.7.7.87</ecNumber>
    </recommendedName>
    <alternativeName>
        <fullName evidence="10">L-threonylcarbamoyladenylate synthase</fullName>
    </alternativeName>
</protein>
<accession>X0SVS4</accession>
<dbReference type="GO" id="GO:0005524">
    <property type="term" value="F:ATP binding"/>
    <property type="evidence" value="ECO:0007669"/>
    <property type="project" value="UniProtKB-KW"/>
</dbReference>
<dbReference type="GO" id="GO:0061710">
    <property type="term" value="F:L-threonylcarbamoyladenylate synthase"/>
    <property type="evidence" value="ECO:0007669"/>
    <property type="project" value="UniProtKB-EC"/>
</dbReference>
<keyword evidence="7" id="KW-0548">Nucleotidyltransferase</keyword>
<dbReference type="InterPro" id="IPR006070">
    <property type="entry name" value="Sua5-like_dom"/>
</dbReference>
<keyword evidence="8" id="KW-0547">Nucleotide-binding</keyword>
<dbReference type="GO" id="GO:0008033">
    <property type="term" value="P:tRNA processing"/>
    <property type="evidence" value="ECO:0007669"/>
    <property type="project" value="UniProtKB-KW"/>
</dbReference>
<dbReference type="InterPro" id="IPR017945">
    <property type="entry name" value="DHBP_synth_RibB-like_a/b_dom"/>
</dbReference>
<evidence type="ECO:0000256" key="2">
    <source>
        <dbReference type="ARBA" id="ARBA00007663"/>
    </source>
</evidence>
<evidence type="ECO:0000256" key="5">
    <source>
        <dbReference type="ARBA" id="ARBA00022679"/>
    </source>
</evidence>
<dbReference type="InterPro" id="IPR050156">
    <property type="entry name" value="TC-AMP_synthase_SUA5"/>
</dbReference>
<evidence type="ECO:0000256" key="11">
    <source>
        <dbReference type="ARBA" id="ARBA00048366"/>
    </source>
</evidence>
<reference evidence="13" key="1">
    <citation type="journal article" date="2014" name="Front. Microbiol.">
        <title>High frequency of phylogenetically diverse reductive dehalogenase-homologous genes in deep subseafloor sedimentary metagenomes.</title>
        <authorList>
            <person name="Kawai M."/>
            <person name="Futagami T."/>
            <person name="Toyoda A."/>
            <person name="Takaki Y."/>
            <person name="Nishi S."/>
            <person name="Hori S."/>
            <person name="Arai W."/>
            <person name="Tsubouchi T."/>
            <person name="Morono Y."/>
            <person name="Uchiyama I."/>
            <person name="Ito T."/>
            <person name="Fujiyama A."/>
            <person name="Inagaki F."/>
            <person name="Takami H."/>
        </authorList>
    </citation>
    <scope>NUCLEOTIDE SEQUENCE</scope>
    <source>
        <strain evidence="13">Expedition CK06-06</strain>
    </source>
</reference>
<dbReference type="AlphaFoldDB" id="X0SVS4"/>
<dbReference type="PANTHER" id="PTHR17490:SF16">
    <property type="entry name" value="THREONYLCARBAMOYL-AMP SYNTHASE"/>
    <property type="match status" value="1"/>
</dbReference>
<gene>
    <name evidence="13" type="ORF">S01H1_04659</name>
</gene>
<keyword evidence="9" id="KW-0067">ATP-binding</keyword>
<evidence type="ECO:0000256" key="8">
    <source>
        <dbReference type="ARBA" id="ARBA00022741"/>
    </source>
</evidence>
<proteinExistence type="inferred from homology"/>
<dbReference type="SUPFAM" id="SSF55821">
    <property type="entry name" value="YrdC/RibB"/>
    <property type="match status" value="1"/>
</dbReference>
<dbReference type="PANTHER" id="PTHR17490">
    <property type="entry name" value="SUA5"/>
    <property type="match status" value="1"/>
</dbReference>
<dbReference type="EC" id="2.7.7.87" evidence="3"/>
<comment type="subcellular location">
    <subcellularLocation>
        <location evidence="1">Cytoplasm</location>
    </subcellularLocation>
</comment>
<evidence type="ECO:0000256" key="10">
    <source>
        <dbReference type="ARBA" id="ARBA00029774"/>
    </source>
</evidence>
<feature type="domain" description="YrdC-like" evidence="12">
    <location>
        <begin position="1"/>
        <end position="110"/>
    </location>
</feature>
<keyword evidence="6" id="KW-0819">tRNA processing</keyword>
<evidence type="ECO:0000256" key="1">
    <source>
        <dbReference type="ARBA" id="ARBA00004496"/>
    </source>
</evidence>
<dbReference type="Gene3D" id="3.90.870.10">
    <property type="entry name" value="DHBP synthase"/>
    <property type="match status" value="1"/>
</dbReference>
<organism evidence="13">
    <name type="scientific">marine sediment metagenome</name>
    <dbReference type="NCBI Taxonomy" id="412755"/>
    <lineage>
        <taxon>unclassified sequences</taxon>
        <taxon>metagenomes</taxon>
        <taxon>ecological metagenomes</taxon>
    </lineage>
</organism>